<proteinExistence type="predicted"/>
<dbReference type="PANTHER" id="PTHR43189">
    <property type="entry name" value="ZINC-TYPE ALCOHOL DEHYDROGENASE-LIKE PROTEIN C1198.01-RELATED"/>
    <property type="match status" value="1"/>
</dbReference>
<reference evidence="2" key="1">
    <citation type="submission" date="2018-05" db="EMBL/GenBank/DDBJ databases">
        <authorList>
            <person name="Lanie J.A."/>
            <person name="Ng W.-L."/>
            <person name="Kazmierczak K.M."/>
            <person name="Andrzejewski T.M."/>
            <person name="Davidsen T.M."/>
            <person name="Wayne K.J."/>
            <person name="Tettelin H."/>
            <person name="Glass J.I."/>
            <person name="Rusch D."/>
            <person name="Podicherti R."/>
            <person name="Tsui H.-C.T."/>
            <person name="Winkler M.E."/>
        </authorList>
    </citation>
    <scope>NUCLEOTIDE SEQUENCE</scope>
</reference>
<feature type="non-terminal residue" evidence="2">
    <location>
        <position position="171"/>
    </location>
</feature>
<dbReference type="Gene3D" id="3.90.180.10">
    <property type="entry name" value="Medium-chain alcohol dehydrogenases, catalytic domain"/>
    <property type="match status" value="1"/>
</dbReference>
<gene>
    <name evidence="2" type="ORF">METZ01_LOCUS152018</name>
</gene>
<dbReference type="GO" id="GO:0016491">
    <property type="term" value="F:oxidoreductase activity"/>
    <property type="evidence" value="ECO:0007669"/>
    <property type="project" value="UniProtKB-KW"/>
</dbReference>
<dbReference type="InterPro" id="IPR011032">
    <property type="entry name" value="GroES-like_sf"/>
</dbReference>
<evidence type="ECO:0000256" key="1">
    <source>
        <dbReference type="ARBA" id="ARBA00023002"/>
    </source>
</evidence>
<organism evidence="2">
    <name type="scientific">marine metagenome</name>
    <dbReference type="NCBI Taxonomy" id="408172"/>
    <lineage>
        <taxon>unclassified sequences</taxon>
        <taxon>metagenomes</taxon>
        <taxon>ecological metagenomes</taxon>
    </lineage>
</organism>
<sequence>MKAHAVVFTGPNAVEYQEVDCPEPMPDQVVIRLIHSWISNGTEGSYLRGERIDGDTAYRPGDDWPFPIVAGYQRIGEVVWIGGAITDLEVGETVFSVLGSVNGMFTPRGGQVSPSVTGRGSVWKLPGGVEPLAFAGMVLTQVGYNCGIRPQISPGEGAVVIGDGMVGQWAA</sequence>
<dbReference type="EMBL" id="UINC01024794">
    <property type="protein sequence ID" value="SVA99164.1"/>
    <property type="molecule type" value="Genomic_DNA"/>
</dbReference>
<keyword evidence="1" id="KW-0560">Oxidoreductase</keyword>
<dbReference type="PANTHER" id="PTHR43189:SF1">
    <property type="entry name" value="ZINC-TYPE ALCOHOL DEHYDROGENASE-LIKE PROTEIN C1198.01"/>
    <property type="match status" value="1"/>
</dbReference>
<dbReference type="AlphaFoldDB" id="A0A382ACQ8"/>
<name>A0A382ACQ8_9ZZZZ</name>
<dbReference type="SUPFAM" id="SSF50129">
    <property type="entry name" value="GroES-like"/>
    <property type="match status" value="1"/>
</dbReference>
<protein>
    <submittedName>
        <fullName evidence="2">Uncharacterized protein</fullName>
    </submittedName>
</protein>
<accession>A0A382ACQ8</accession>
<evidence type="ECO:0000313" key="2">
    <source>
        <dbReference type="EMBL" id="SVA99164.1"/>
    </source>
</evidence>